<keyword evidence="7" id="KW-0479">Metal-binding</keyword>
<keyword evidence="12" id="KW-0496">Mitochondrion</keyword>
<evidence type="ECO:0000256" key="7">
    <source>
        <dbReference type="ARBA" id="ARBA00022723"/>
    </source>
</evidence>
<keyword evidence="6 14" id="KW-0812">Transmembrane</keyword>
<evidence type="ECO:0000256" key="2">
    <source>
        <dbReference type="ARBA" id="ARBA00004448"/>
    </source>
</evidence>
<dbReference type="AlphaFoldDB" id="A0A165A9A9"/>
<evidence type="ECO:0000313" key="17">
    <source>
        <dbReference type="Proteomes" id="UP000076632"/>
    </source>
</evidence>
<keyword evidence="9" id="KW-0999">Mitochondrion inner membrane</keyword>
<evidence type="ECO:0000256" key="15">
    <source>
        <dbReference type="RuleBase" id="RU000488"/>
    </source>
</evidence>
<feature type="repeat" description="Solcar" evidence="14">
    <location>
        <begin position="21"/>
        <end position="109"/>
    </location>
</feature>
<feature type="repeat" description="Solcar" evidence="14">
    <location>
        <begin position="223"/>
        <end position="312"/>
    </location>
</feature>
<name>A0A165A9A9_XYLHT</name>
<evidence type="ECO:0000256" key="10">
    <source>
        <dbReference type="ARBA" id="ARBA00022837"/>
    </source>
</evidence>
<dbReference type="Pfam" id="PF00153">
    <property type="entry name" value="Mito_carr"/>
    <property type="match status" value="3"/>
</dbReference>
<dbReference type="OrthoDB" id="270584at2759"/>
<evidence type="ECO:0000256" key="4">
    <source>
        <dbReference type="ARBA" id="ARBA00021935"/>
    </source>
</evidence>
<dbReference type="STRING" id="1328760.A0A165A9A9"/>
<dbReference type="OMA" id="YKMSVPK"/>
<accession>A0A165A9A9</accession>
<evidence type="ECO:0000256" key="5">
    <source>
        <dbReference type="ARBA" id="ARBA00022448"/>
    </source>
</evidence>
<dbReference type="PANTHER" id="PTHR24089">
    <property type="entry name" value="SOLUTE CARRIER FAMILY 25"/>
    <property type="match status" value="1"/>
</dbReference>
<evidence type="ECO:0000256" key="14">
    <source>
        <dbReference type="PROSITE-ProRule" id="PRU00282"/>
    </source>
</evidence>
<keyword evidence="10" id="KW-0106">Calcium</keyword>
<dbReference type="FunCoup" id="A0A165A9A9">
    <property type="interactions" value="332"/>
</dbReference>
<dbReference type="FunFam" id="1.50.40.10:FF:000016">
    <property type="entry name" value="Solute carrier family 25 member 23"/>
    <property type="match status" value="1"/>
</dbReference>
<dbReference type="RefSeq" id="XP_018185678.1">
    <property type="nucleotide sequence ID" value="XM_018333363.1"/>
</dbReference>
<gene>
    <name evidence="16" type="ORF">L228DRAFT_250566</name>
</gene>
<evidence type="ECO:0000256" key="11">
    <source>
        <dbReference type="ARBA" id="ARBA00022989"/>
    </source>
</evidence>
<evidence type="ECO:0000256" key="12">
    <source>
        <dbReference type="ARBA" id="ARBA00023128"/>
    </source>
</evidence>
<sequence>MSSVSEEKSPALPQVRNTLAQPILAAFLAGGVAGAVSRTVVSPLERLKILFQIQSVGREEYKLSVWKGLSKMWREEGWRGFMRGNGTNCIRIVPYSAVQFGSYNVYKKFAEPYPGGDLTPLTRLICGGFAGITSVSFTYPLDIVRTRLSIQTASFAALGPHSVKDVPGMWAIMASMYKNEGGIAALYRGIVPTVAGVAPYVGLNFMTYEAVRGFFTPEGDQHPSAIRKLAAGGISGAVAQTCTYPFDVLRRRFQINTMTGMGYQYKSMWDAVTMIVSQEGIRGMYKGIVPNLLKVAPSMASSWLSFELTRDFFVSLRTPDY</sequence>
<feature type="repeat" description="Solcar" evidence="14">
    <location>
        <begin position="118"/>
        <end position="214"/>
    </location>
</feature>
<comment type="similarity">
    <text evidence="3 15">Belongs to the mitochondrial carrier (TC 2.A.29) family.</text>
</comment>
<dbReference type="InParanoid" id="A0A165A9A9"/>
<organism evidence="16 17">
    <name type="scientific">Xylona heveae (strain CBS 132557 / TC161)</name>
    <dbReference type="NCBI Taxonomy" id="1328760"/>
    <lineage>
        <taxon>Eukaryota</taxon>
        <taxon>Fungi</taxon>
        <taxon>Dikarya</taxon>
        <taxon>Ascomycota</taxon>
        <taxon>Pezizomycotina</taxon>
        <taxon>Xylonomycetes</taxon>
        <taxon>Xylonales</taxon>
        <taxon>Xylonaceae</taxon>
        <taxon>Xylona</taxon>
    </lineage>
</organism>
<dbReference type="InterPro" id="IPR018108">
    <property type="entry name" value="MCP_transmembrane"/>
</dbReference>
<dbReference type="Gene3D" id="1.50.40.10">
    <property type="entry name" value="Mitochondrial carrier domain"/>
    <property type="match status" value="1"/>
</dbReference>
<dbReference type="GO" id="GO:0046872">
    <property type="term" value="F:metal ion binding"/>
    <property type="evidence" value="ECO:0007669"/>
    <property type="project" value="UniProtKB-KW"/>
</dbReference>
<evidence type="ECO:0000256" key="3">
    <source>
        <dbReference type="ARBA" id="ARBA00006375"/>
    </source>
</evidence>
<protein>
    <recommendedName>
        <fullName evidence="4">Mitochondrial thiamine pyrophosphate carrier 1</fullName>
    </recommendedName>
</protein>
<evidence type="ECO:0000313" key="16">
    <source>
        <dbReference type="EMBL" id="KZF20123.1"/>
    </source>
</evidence>
<dbReference type="PROSITE" id="PS50920">
    <property type="entry name" value="SOLCAR"/>
    <property type="match status" value="3"/>
</dbReference>
<keyword evidence="8" id="KW-0677">Repeat</keyword>
<dbReference type="GeneID" id="28898500"/>
<dbReference type="GO" id="GO:0055085">
    <property type="term" value="P:transmembrane transport"/>
    <property type="evidence" value="ECO:0007669"/>
    <property type="project" value="InterPro"/>
</dbReference>
<dbReference type="SUPFAM" id="SSF103506">
    <property type="entry name" value="Mitochondrial carrier"/>
    <property type="match status" value="1"/>
</dbReference>
<evidence type="ECO:0000256" key="13">
    <source>
        <dbReference type="ARBA" id="ARBA00023136"/>
    </source>
</evidence>
<keyword evidence="17" id="KW-1185">Reference proteome</keyword>
<dbReference type="PRINTS" id="PR00926">
    <property type="entry name" value="MITOCARRIER"/>
</dbReference>
<evidence type="ECO:0000256" key="6">
    <source>
        <dbReference type="ARBA" id="ARBA00022692"/>
    </source>
</evidence>
<dbReference type="EMBL" id="KV407464">
    <property type="protein sequence ID" value="KZF20123.1"/>
    <property type="molecule type" value="Genomic_DNA"/>
</dbReference>
<dbReference type="GO" id="GO:0005743">
    <property type="term" value="C:mitochondrial inner membrane"/>
    <property type="evidence" value="ECO:0007669"/>
    <property type="project" value="UniProtKB-SubCell"/>
</dbReference>
<evidence type="ECO:0000256" key="8">
    <source>
        <dbReference type="ARBA" id="ARBA00022737"/>
    </source>
</evidence>
<dbReference type="InterPro" id="IPR023395">
    <property type="entry name" value="MCP_dom_sf"/>
</dbReference>
<dbReference type="Proteomes" id="UP000076632">
    <property type="component" value="Unassembled WGS sequence"/>
</dbReference>
<dbReference type="InterPro" id="IPR002067">
    <property type="entry name" value="MCP"/>
</dbReference>
<comment type="subcellular location">
    <subcellularLocation>
        <location evidence="2">Mitochondrion inner membrane</location>
        <topology evidence="2">Multi-pass membrane protein</topology>
    </subcellularLocation>
</comment>
<reference evidence="16 17" key="1">
    <citation type="journal article" date="2016" name="Fungal Biol.">
        <title>The genome of Xylona heveae provides a window into fungal endophytism.</title>
        <authorList>
            <person name="Gazis R."/>
            <person name="Kuo A."/>
            <person name="Riley R."/>
            <person name="LaButti K."/>
            <person name="Lipzen A."/>
            <person name="Lin J."/>
            <person name="Amirebrahimi M."/>
            <person name="Hesse C.N."/>
            <person name="Spatafora J.W."/>
            <person name="Henrissat B."/>
            <person name="Hainaut M."/>
            <person name="Grigoriev I.V."/>
            <person name="Hibbett D.S."/>
        </authorList>
    </citation>
    <scope>NUCLEOTIDE SEQUENCE [LARGE SCALE GENOMIC DNA]</scope>
    <source>
        <strain evidence="16 17">TC161</strain>
    </source>
</reference>
<keyword evidence="13 14" id="KW-0472">Membrane</keyword>
<evidence type="ECO:0000256" key="1">
    <source>
        <dbReference type="ARBA" id="ARBA00002238"/>
    </source>
</evidence>
<comment type="function">
    <text evidence="1">Mitochondrial transporter that mediates uptake of thiamine pyrophosphate (ThPP) into mitochondria.</text>
</comment>
<keyword evidence="11" id="KW-1133">Transmembrane helix</keyword>
<proteinExistence type="inferred from homology"/>
<keyword evidence="5 15" id="KW-0813">Transport</keyword>
<evidence type="ECO:0000256" key="9">
    <source>
        <dbReference type="ARBA" id="ARBA00022792"/>
    </source>
</evidence>